<dbReference type="Pfam" id="PF00392">
    <property type="entry name" value="GntR"/>
    <property type="match status" value="1"/>
</dbReference>
<dbReference type="AlphaFoldDB" id="A0A644VR92"/>
<dbReference type="SUPFAM" id="SSF46785">
    <property type="entry name" value="Winged helix' DNA-binding domain"/>
    <property type="match status" value="1"/>
</dbReference>
<dbReference type="SMART" id="SM00345">
    <property type="entry name" value="HTH_GNTR"/>
    <property type="match status" value="1"/>
</dbReference>
<protein>
    <submittedName>
        <fullName evidence="5">HTH-type transcriptional repressor RspR</fullName>
    </submittedName>
</protein>
<dbReference type="SMART" id="SM00895">
    <property type="entry name" value="FCD"/>
    <property type="match status" value="1"/>
</dbReference>
<dbReference type="InterPro" id="IPR036390">
    <property type="entry name" value="WH_DNA-bd_sf"/>
</dbReference>
<keyword evidence="2" id="KW-0238">DNA-binding</keyword>
<dbReference type="SUPFAM" id="SSF48008">
    <property type="entry name" value="GntR ligand-binding domain-like"/>
    <property type="match status" value="1"/>
</dbReference>
<dbReference type="InterPro" id="IPR000524">
    <property type="entry name" value="Tscrpt_reg_HTH_GntR"/>
</dbReference>
<dbReference type="Gene3D" id="1.20.120.530">
    <property type="entry name" value="GntR ligand-binding domain-like"/>
    <property type="match status" value="1"/>
</dbReference>
<sequence>MEVLERQNGESSREWVKRVLIENIVHLNLLPGTPLSDKEIASSLSLSRTPVREALVLLEEAGFVDVYPQKGTFVSLLNMDDIEEGRYIRKCLEADTIIQACRSFSSDGEIRLEANLKMQKNAIESQDRKRFLYLDQDFHRILCEGCGRSRVWSVVSRNSLHFFRVRRLKVSKGAPGQEFYYGQHGELLEAVRDHDADRGLDILNRHLSWDVEVVREAYPEFFTRESRSGKLYMFTTELAPANGGHAAEIPV</sequence>
<gene>
    <name evidence="5" type="primary">rspR_9</name>
    <name evidence="5" type="ORF">SDC9_40053</name>
</gene>
<feature type="domain" description="HTH gntR-type" evidence="4">
    <location>
        <begin position="10"/>
        <end position="77"/>
    </location>
</feature>
<dbReference type="Gene3D" id="1.10.10.10">
    <property type="entry name" value="Winged helix-like DNA-binding domain superfamily/Winged helix DNA-binding domain"/>
    <property type="match status" value="1"/>
</dbReference>
<dbReference type="Pfam" id="PF07729">
    <property type="entry name" value="FCD"/>
    <property type="match status" value="1"/>
</dbReference>
<dbReference type="InterPro" id="IPR036388">
    <property type="entry name" value="WH-like_DNA-bd_sf"/>
</dbReference>
<dbReference type="PANTHER" id="PTHR43537">
    <property type="entry name" value="TRANSCRIPTIONAL REGULATOR, GNTR FAMILY"/>
    <property type="match status" value="1"/>
</dbReference>
<keyword evidence="1" id="KW-0805">Transcription regulation</keyword>
<proteinExistence type="predicted"/>
<dbReference type="PANTHER" id="PTHR43537:SF51">
    <property type="entry name" value="HTH-TYPE TRANSCRIPTIONAL REGULATOR LGOR-RELATED"/>
    <property type="match status" value="1"/>
</dbReference>
<keyword evidence="3" id="KW-0804">Transcription</keyword>
<name>A0A644VR92_9ZZZZ</name>
<dbReference type="EMBL" id="VSSQ01000407">
    <property type="protein sequence ID" value="MPL93905.1"/>
    <property type="molecule type" value="Genomic_DNA"/>
</dbReference>
<dbReference type="InterPro" id="IPR008920">
    <property type="entry name" value="TF_FadR/GntR_C"/>
</dbReference>
<accession>A0A644VR92</accession>
<dbReference type="PROSITE" id="PS50949">
    <property type="entry name" value="HTH_GNTR"/>
    <property type="match status" value="1"/>
</dbReference>
<comment type="caution">
    <text evidence="5">The sequence shown here is derived from an EMBL/GenBank/DDBJ whole genome shotgun (WGS) entry which is preliminary data.</text>
</comment>
<evidence type="ECO:0000256" key="3">
    <source>
        <dbReference type="ARBA" id="ARBA00023163"/>
    </source>
</evidence>
<dbReference type="InterPro" id="IPR011711">
    <property type="entry name" value="GntR_C"/>
</dbReference>
<organism evidence="5">
    <name type="scientific">bioreactor metagenome</name>
    <dbReference type="NCBI Taxonomy" id="1076179"/>
    <lineage>
        <taxon>unclassified sequences</taxon>
        <taxon>metagenomes</taxon>
        <taxon>ecological metagenomes</taxon>
    </lineage>
</organism>
<dbReference type="GO" id="GO:0003677">
    <property type="term" value="F:DNA binding"/>
    <property type="evidence" value="ECO:0007669"/>
    <property type="project" value="UniProtKB-KW"/>
</dbReference>
<evidence type="ECO:0000313" key="5">
    <source>
        <dbReference type="EMBL" id="MPL93905.1"/>
    </source>
</evidence>
<evidence type="ECO:0000256" key="2">
    <source>
        <dbReference type="ARBA" id="ARBA00023125"/>
    </source>
</evidence>
<evidence type="ECO:0000259" key="4">
    <source>
        <dbReference type="PROSITE" id="PS50949"/>
    </source>
</evidence>
<dbReference type="GO" id="GO:0003700">
    <property type="term" value="F:DNA-binding transcription factor activity"/>
    <property type="evidence" value="ECO:0007669"/>
    <property type="project" value="InterPro"/>
</dbReference>
<reference evidence="5" key="1">
    <citation type="submission" date="2019-08" db="EMBL/GenBank/DDBJ databases">
        <authorList>
            <person name="Kucharzyk K."/>
            <person name="Murdoch R.W."/>
            <person name="Higgins S."/>
            <person name="Loffler F."/>
        </authorList>
    </citation>
    <scope>NUCLEOTIDE SEQUENCE</scope>
</reference>
<evidence type="ECO:0000256" key="1">
    <source>
        <dbReference type="ARBA" id="ARBA00023015"/>
    </source>
</evidence>